<dbReference type="AlphaFoldDB" id="A0A444X5X6"/>
<dbReference type="GO" id="GO:0003677">
    <property type="term" value="F:DNA binding"/>
    <property type="evidence" value="ECO:0007669"/>
    <property type="project" value="InterPro"/>
</dbReference>
<dbReference type="Pfam" id="PF02892">
    <property type="entry name" value="zf-BED"/>
    <property type="match status" value="1"/>
</dbReference>
<dbReference type="EMBL" id="SDMP01000020">
    <property type="protein sequence ID" value="RYQ85074.1"/>
    <property type="molecule type" value="Genomic_DNA"/>
</dbReference>
<evidence type="ECO:0000256" key="2">
    <source>
        <dbReference type="ARBA" id="ARBA00022771"/>
    </source>
</evidence>
<evidence type="ECO:0000313" key="8">
    <source>
        <dbReference type="Proteomes" id="UP000289738"/>
    </source>
</evidence>
<feature type="region of interest" description="Disordered" evidence="5">
    <location>
        <begin position="1"/>
        <end position="40"/>
    </location>
</feature>
<reference evidence="7 8" key="1">
    <citation type="submission" date="2019-01" db="EMBL/GenBank/DDBJ databases">
        <title>Sequencing of cultivated peanut Arachis hypogaea provides insights into genome evolution and oil improvement.</title>
        <authorList>
            <person name="Chen X."/>
        </authorList>
    </citation>
    <scope>NUCLEOTIDE SEQUENCE [LARGE SCALE GENOMIC DNA]</scope>
    <source>
        <strain evidence="8">cv. Fuhuasheng</strain>
        <tissue evidence="7">Leaves</tissue>
    </source>
</reference>
<dbReference type="InterPro" id="IPR003656">
    <property type="entry name" value="Znf_BED"/>
</dbReference>
<comment type="caution">
    <text evidence="7">The sequence shown here is derived from an EMBL/GenBank/DDBJ whole genome shotgun (WGS) entry which is preliminary data.</text>
</comment>
<name>A0A444X5X6_ARAHY</name>
<evidence type="ECO:0000259" key="6">
    <source>
        <dbReference type="PROSITE" id="PS50808"/>
    </source>
</evidence>
<protein>
    <recommendedName>
        <fullName evidence="6">BED-type domain-containing protein</fullName>
    </recommendedName>
</protein>
<keyword evidence="8" id="KW-1185">Reference proteome</keyword>
<sequence>MDEEDDKDDPNEGNRKPSKPRSWTWNHFTKDPKSKSSHPMAKCNWCRVSYARDSHRNCTTNMLYHLLNQCNKIFRDSGDPSQTILTF</sequence>
<proteinExistence type="predicted"/>
<evidence type="ECO:0000256" key="1">
    <source>
        <dbReference type="ARBA" id="ARBA00022723"/>
    </source>
</evidence>
<dbReference type="SMART" id="SM00614">
    <property type="entry name" value="ZnF_BED"/>
    <property type="match status" value="1"/>
</dbReference>
<dbReference type="Proteomes" id="UP000289738">
    <property type="component" value="Chromosome B10"/>
</dbReference>
<accession>A0A444X5X6</accession>
<keyword evidence="2 4" id="KW-0863">Zinc-finger</keyword>
<organism evidence="7 8">
    <name type="scientific">Arachis hypogaea</name>
    <name type="common">Peanut</name>
    <dbReference type="NCBI Taxonomy" id="3818"/>
    <lineage>
        <taxon>Eukaryota</taxon>
        <taxon>Viridiplantae</taxon>
        <taxon>Streptophyta</taxon>
        <taxon>Embryophyta</taxon>
        <taxon>Tracheophyta</taxon>
        <taxon>Spermatophyta</taxon>
        <taxon>Magnoliopsida</taxon>
        <taxon>eudicotyledons</taxon>
        <taxon>Gunneridae</taxon>
        <taxon>Pentapetalae</taxon>
        <taxon>rosids</taxon>
        <taxon>fabids</taxon>
        <taxon>Fabales</taxon>
        <taxon>Fabaceae</taxon>
        <taxon>Papilionoideae</taxon>
        <taxon>50 kb inversion clade</taxon>
        <taxon>dalbergioids sensu lato</taxon>
        <taxon>Dalbergieae</taxon>
        <taxon>Pterocarpus clade</taxon>
        <taxon>Arachis</taxon>
    </lineage>
</organism>
<dbReference type="PROSITE" id="PS50808">
    <property type="entry name" value="ZF_BED"/>
    <property type="match status" value="1"/>
</dbReference>
<dbReference type="SUPFAM" id="SSF57667">
    <property type="entry name" value="beta-beta-alpha zinc fingers"/>
    <property type="match status" value="1"/>
</dbReference>
<keyword evidence="1" id="KW-0479">Metal-binding</keyword>
<evidence type="ECO:0000256" key="4">
    <source>
        <dbReference type="PROSITE-ProRule" id="PRU00027"/>
    </source>
</evidence>
<evidence type="ECO:0000256" key="3">
    <source>
        <dbReference type="ARBA" id="ARBA00022833"/>
    </source>
</evidence>
<dbReference type="InterPro" id="IPR036236">
    <property type="entry name" value="Znf_C2H2_sf"/>
</dbReference>
<evidence type="ECO:0000313" key="7">
    <source>
        <dbReference type="EMBL" id="RYQ85074.1"/>
    </source>
</evidence>
<feature type="domain" description="BED-type" evidence="6">
    <location>
        <begin position="19"/>
        <end position="77"/>
    </location>
</feature>
<gene>
    <name evidence="7" type="ORF">Ahy_B10g104576</name>
</gene>
<keyword evidence="3" id="KW-0862">Zinc</keyword>
<dbReference type="GO" id="GO:0008270">
    <property type="term" value="F:zinc ion binding"/>
    <property type="evidence" value="ECO:0007669"/>
    <property type="project" value="UniProtKB-KW"/>
</dbReference>
<evidence type="ECO:0000256" key="5">
    <source>
        <dbReference type="SAM" id="MobiDB-lite"/>
    </source>
</evidence>